<evidence type="ECO:0000313" key="5">
    <source>
        <dbReference type="Proteomes" id="UP000310158"/>
    </source>
</evidence>
<dbReference type="InterPro" id="IPR043502">
    <property type="entry name" value="DNA/RNA_pol_sf"/>
</dbReference>
<accession>A0A4S4LAC6</accession>
<proteinExistence type="predicted"/>
<evidence type="ECO:0000259" key="2">
    <source>
        <dbReference type="Pfam" id="PF00078"/>
    </source>
</evidence>
<evidence type="ECO:0000313" key="4">
    <source>
        <dbReference type="EMBL" id="THH08021.1"/>
    </source>
</evidence>
<dbReference type="Proteomes" id="UP000310158">
    <property type="component" value="Unassembled WGS sequence"/>
</dbReference>
<feature type="region of interest" description="Disordered" evidence="1">
    <location>
        <begin position="504"/>
        <end position="532"/>
    </location>
</feature>
<dbReference type="OrthoDB" id="3363652at2759"/>
<dbReference type="PANTHER" id="PTHR33064">
    <property type="entry name" value="POL PROTEIN"/>
    <property type="match status" value="1"/>
</dbReference>
<dbReference type="InterPro" id="IPR000477">
    <property type="entry name" value="RT_dom"/>
</dbReference>
<dbReference type="Gene3D" id="3.10.10.10">
    <property type="entry name" value="HIV Type 1 Reverse Transcriptase, subunit A, domain 1"/>
    <property type="match status" value="1"/>
</dbReference>
<feature type="domain" description="Reverse transcriptase/retrotransposon-derived protein RNase H-like" evidence="3">
    <location>
        <begin position="359"/>
        <end position="466"/>
    </location>
</feature>
<dbReference type="EMBL" id="SGPL01000730">
    <property type="protein sequence ID" value="THH08021.1"/>
    <property type="molecule type" value="Genomic_DNA"/>
</dbReference>
<dbReference type="Pfam" id="PF17919">
    <property type="entry name" value="RT_RNaseH_2"/>
    <property type="match status" value="1"/>
</dbReference>
<dbReference type="Gene3D" id="3.30.70.270">
    <property type="match status" value="2"/>
</dbReference>
<dbReference type="SUPFAM" id="SSF56672">
    <property type="entry name" value="DNA/RNA polymerases"/>
    <property type="match status" value="1"/>
</dbReference>
<protein>
    <recommendedName>
        <fullName evidence="6">Reverse transcriptase domain-containing protein</fullName>
    </recommendedName>
</protein>
<dbReference type="Pfam" id="PF00078">
    <property type="entry name" value="RVT_1"/>
    <property type="match status" value="1"/>
</dbReference>
<sequence>MAVSEVSPIQNATHHLNLPPDTKLPWKVHQQPLFGDKQNYFFSHIDIMLKAGIITPIAHEDVKFCGNTVLAQKAHTTKGLSHDELKLLINDECTKHGFPHKFDLPERTSTPAQAASPPQQTKWRICQSFKALNDITTVPPMPQGDIRAKQQALAGHRWITIFDFASGFYACLIAKEDQPYICFYVAGRGYFKYLRMPFGLTGAPSHFADMTATALGDLVGILCQLFIDDGGVAGDVFADKMKALRTLLLRIRTTGLSLSAAKTQFFMTTAKFAGETIRPNGISTDPSKISAIVNWKTPTTMKGLSRFVHLGNYYRSVCTDYGRIARPLTDLVRDASVPTGNGKFAHQKALRDYSLEGQWTRDHQKAFLDIKAALTSAPILRSPIFDGRPFTITTDGCKHGFAGILSQHHKTKLPDGKTVTRRHPIAFASKRTSCSEEKYKPFLSEFAALKFSLDKFSDMVWGSPIELETDCQALRDFLLNDSLNIHHARWRDGILAHDIRTVRHRPGTGNPADGPSRMFDSGARSDNDGGEWTVGEDWEASSGLIHDLFLTSIPPKLSSSTTASPRNHYFAR</sequence>
<dbReference type="PANTHER" id="PTHR33064:SF37">
    <property type="entry name" value="RIBONUCLEASE H"/>
    <property type="match status" value="1"/>
</dbReference>
<reference evidence="4 5" key="1">
    <citation type="submission" date="2019-02" db="EMBL/GenBank/DDBJ databases">
        <title>Genome sequencing of the rare red list fungi Bondarzewia mesenterica.</title>
        <authorList>
            <person name="Buettner E."/>
            <person name="Kellner H."/>
        </authorList>
    </citation>
    <scope>NUCLEOTIDE SEQUENCE [LARGE SCALE GENOMIC DNA]</scope>
    <source>
        <strain evidence="4 5">DSM 108281</strain>
    </source>
</reference>
<evidence type="ECO:0000259" key="3">
    <source>
        <dbReference type="Pfam" id="PF17919"/>
    </source>
</evidence>
<evidence type="ECO:0008006" key="6">
    <source>
        <dbReference type="Google" id="ProtNLM"/>
    </source>
</evidence>
<dbReference type="InterPro" id="IPR043128">
    <property type="entry name" value="Rev_trsase/Diguanyl_cyclase"/>
</dbReference>
<evidence type="ECO:0000256" key="1">
    <source>
        <dbReference type="SAM" id="MobiDB-lite"/>
    </source>
</evidence>
<dbReference type="InterPro" id="IPR051320">
    <property type="entry name" value="Viral_Replic_Matur_Polypro"/>
</dbReference>
<name>A0A4S4LAC6_9AGAM</name>
<comment type="caution">
    <text evidence="4">The sequence shown here is derived from an EMBL/GenBank/DDBJ whole genome shotgun (WGS) entry which is preliminary data.</text>
</comment>
<feature type="domain" description="Reverse transcriptase" evidence="2">
    <location>
        <begin position="120"/>
        <end position="275"/>
    </location>
</feature>
<dbReference type="InterPro" id="IPR041577">
    <property type="entry name" value="RT_RNaseH_2"/>
</dbReference>
<dbReference type="AlphaFoldDB" id="A0A4S4LAC6"/>
<dbReference type="CDD" id="cd01647">
    <property type="entry name" value="RT_LTR"/>
    <property type="match status" value="1"/>
</dbReference>
<feature type="region of interest" description="Disordered" evidence="1">
    <location>
        <begin position="1"/>
        <end position="22"/>
    </location>
</feature>
<organism evidence="4 5">
    <name type="scientific">Bondarzewia mesenterica</name>
    <dbReference type="NCBI Taxonomy" id="1095465"/>
    <lineage>
        <taxon>Eukaryota</taxon>
        <taxon>Fungi</taxon>
        <taxon>Dikarya</taxon>
        <taxon>Basidiomycota</taxon>
        <taxon>Agaricomycotina</taxon>
        <taxon>Agaricomycetes</taxon>
        <taxon>Russulales</taxon>
        <taxon>Bondarzewiaceae</taxon>
        <taxon>Bondarzewia</taxon>
    </lineage>
</organism>
<gene>
    <name evidence="4" type="ORF">EW146_g9125</name>
</gene>
<keyword evidence="5" id="KW-1185">Reference proteome</keyword>